<dbReference type="Gene3D" id="3.60.15.10">
    <property type="entry name" value="Ribonuclease Z/Hydroxyacylglutathione hydrolase-like"/>
    <property type="match status" value="1"/>
</dbReference>
<evidence type="ECO:0000259" key="1">
    <source>
        <dbReference type="SMART" id="SM00849"/>
    </source>
</evidence>
<dbReference type="InterPro" id="IPR036866">
    <property type="entry name" value="RibonucZ/Hydroxyglut_hydro"/>
</dbReference>
<dbReference type="PANTHER" id="PTHR47619">
    <property type="entry name" value="METALLO-HYDROLASE YYCJ-RELATED"/>
    <property type="match status" value="1"/>
</dbReference>
<protein>
    <submittedName>
        <fullName evidence="2">MBL fold hydrolase</fullName>
    </submittedName>
</protein>
<evidence type="ECO:0000313" key="3">
    <source>
        <dbReference type="Proteomes" id="UP000235661"/>
    </source>
</evidence>
<feature type="domain" description="Metallo-beta-lactamase" evidence="1">
    <location>
        <begin position="23"/>
        <end position="208"/>
    </location>
</feature>
<dbReference type="RefSeq" id="WP_102188087.1">
    <property type="nucleotide sequence ID" value="NZ_PNGI01000006.1"/>
</dbReference>
<reference evidence="2 3" key="1">
    <citation type="submission" date="2017-09" db="EMBL/GenBank/DDBJ databases">
        <title>Bacterial strain isolated from the female urinary microbiota.</title>
        <authorList>
            <person name="Thomas-White K."/>
            <person name="Kumar N."/>
            <person name="Forster S."/>
            <person name="Putonti C."/>
            <person name="Lawley T."/>
            <person name="Wolfe A.J."/>
        </authorList>
    </citation>
    <scope>NUCLEOTIDE SEQUENCE [LARGE SCALE GENOMIC DNA]</scope>
    <source>
        <strain evidence="2 3">UMB0818</strain>
    </source>
</reference>
<dbReference type="InterPro" id="IPR001279">
    <property type="entry name" value="Metallo-B-lactamas"/>
</dbReference>
<dbReference type="SUPFAM" id="SSF56281">
    <property type="entry name" value="Metallo-hydrolase/oxidoreductase"/>
    <property type="match status" value="1"/>
</dbReference>
<accession>A0A2N6Q706</accession>
<organism evidence="2 3">
    <name type="scientific">Hoylesella timonensis</name>
    <dbReference type="NCBI Taxonomy" id="386414"/>
    <lineage>
        <taxon>Bacteria</taxon>
        <taxon>Pseudomonadati</taxon>
        <taxon>Bacteroidota</taxon>
        <taxon>Bacteroidia</taxon>
        <taxon>Bacteroidales</taxon>
        <taxon>Prevotellaceae</taxon>
        <taxon>Hoylesella</taxon>
    </lineage>
</organism>
<dbReference type="AlphaFoldDB" id="A0A2N6Q706"/>
<evidence type="ECO:0000313" key="2">
    <source>
        <dbReference type="EMBL" id="PMC10712.1"/>
    </source>
</evidence>
<dbReference type="PANTHER" id="PTHR47619:SF1">
    <property type="entry name" value="EXODEOXYRIBONUCLEASE WALJ"/>
    <property type="match status" value="1"/>
</dbReference>
<dbReference type="InterPro" id="IPR052533">
    <property type="entry name" value="WalJ/YycJ-like"/>
</dbReference>
<proteinExistence type="predicted"/>
<dbReference type="Pfam" id="PF12706">
    <property type="entry name" value="Lactamase_B_2"/>
    <property type="match status" value="1"/>
</dbReference>
<name>A0A2N6Q706_9BACT</name>
<gene>
    <name evidence="2" type="ORF">CJ232_04230</name>
</gene>
<dbReference type="SMART" id="SM00849">
    <property type="entry name" value="Lactamase_B"/>
    <property type="match status" value="1"/>
</dbReference>
<comment type="caution">
    <text evidence="2">The sequence shown here is derived from an EMBL/GenBank/DDBJ whole genome shotgun (WGS) entry which is preliminary data.</text>
</comment>
<dbReference type="Proteomes" id="UP000235661">
    <property type="component" value="Unassembled WGS sequence"/>
</dbReference>
<sequence>MDVEVTSLYGCNMSLVVLGSGSSGNMYILQNKHEALIIEAGVPFDNEARRALGWDTTKVAGVLISHHHTDHAGHAKQMTDMGFKVYALPDVIEHYKLKKSFAEPLTEGRWMRIGGYKVLPFPLVHYNTDGTRCPICGFLIEHEDCGRVCFFTDCADFSREEMTENGIEIKPYDFANINHWMIEANYDNYILYRSKLEPYLKDRIKMSHMSIQRAVKIAKRIDLRQAREIVLIHLSAGNGDERKFVREMRKATGKRVVAAHRGMVVDFSI</sequence>
<dbReference type="GO" id="GO:0016787">
    <property type="term" value="F:hydrolase activity"/>
    <property type="evidence" value="ECO:0007669"/>
    <property type="project" value="UniProtKB-KW"/>
</dbReference>
<keyword evidence="2" id="KW-0378">Hydrolase</keyword>
<dbReference type="EMBL" id="PNGI01000006">
    <property type="protein sequence ID" value="PMC10712.1"/>
    <property type="molecule type" value="Genomic_DNA"/>
</dbReference>